<name>A0A4Y3WLM7_9PSEU</name>
<evidence type="ECO:0000313" key="2">
    <source>
        <dbReference type="Proteomes" id="UP000320338"/>
    </source>
</evidence>
<accession>A0A4Y3WLM7</accession>
<dbReference type="AlphaFoldDB" id="A0A4Y3WLM7"/>
<dbReference type="RefSeq" id="WP_170183661.1">
    <property type="nucleotide sequence ID" value="NZ_BAAARZ010000034.1"/>
</dbReference>
<organism evidence="1 2">
    <name type="scientific">Pseudonocardia hydrocarbonoxydans</name>
    <dbReference type="NCBI Taxonomy" id="76726"/>
    <lineage>
        <taxon>Bacteria</taxon>
        <taxon>Bacillati</taxon>
        <taxon>Actinomycetota</taxon>
        <taxon>Actinomycetes</taxon>
        <taxon>Pseudonocardiales</taxon>
        <taxon>Pseudonocardiaceae</taxon>
        <taxon>Pseudonocardia</taxon>
    </lineage>
</organism>
<gene>
    <name evidence="1" type="ORF">PHY01_12230</name>
</gene>
<dbReference type="EMBL" id="BJNG01000012">
    <property type="protein sequence ID" value="GEC18940.1"/>
    <property type="molecule type" value="Genomic_DNA"/>
</dbReference>
<comment type="caution">
    <text evidence="1">The sequence shown here is derived from an EMBL/GenBank/DDBJ whole genome shotgun (WGS) entry which is preliminary data.</text>
</comment>
<sequence length="55" mass="6355">MDITQQPAGVDLLEEWVARKRRKPEPAEPEHHRPPGIRFAFYGRTSTRVPQLMGT</sequence>
<evidence type="ECO:0000313" key="1">
    <source>
        <dbReference type="EMBL" id="GEC18940.1"/>
    </source>
</evidence>
<reference evidence="1 2" key="1">
    <citation type="submission" date="2019-06" db="EMBL/GenBank/DDBJ databases">
        <title>Whole genome shotgun sequence of Pseudonocardia hydrocarbonoxydans NBRC 14498.</title>
        <authorList>
            <person name="Hosoyama A."/>
            <person name="Uohara A."/>
            <person name="Ohji S."/>
            <person name="Ichikawa N."/>
        </authorList>
    </citation>
    <scope>NUCLEOTIDE SEQUENCE [LARGE SCALE GENOMIC DNA]</scope>
    <source>
        <strain evidence="1 2">NBRC 14498</strain>
    </source>
</reference>
<dbReference type="Proteomes" id="UP000320338">
    <property type="component" value="Unassembled WGS sequence"/>
</dbReference>
<protein>
    <submittedName>
        <fullName evidence="1">Uncharacterized protein</fullName>
    </submittedName>
</protein>
<proteinExistence type="predicted"/>
<keyword evidence="2" id="KW-1185">Reference proteome</keyword>